<accession>A0A0C2FS59</accession>
<feature type="region of interest" description="Disordered" evidence="5">
    <location>
        <begin position="455"/>
        <end position="476"/>
    </location>
</feature>
<feature type="compositionally biased region" description="Gly residues" evidence="5">
    <location>
        <begin position="1909"/>
        <end position="1933"/>
    </location>
</feature>
<dbReference type="Proteomes" id="UP000031575">
    <property type="component" value="Unassembled WGS sequence"/>
</dbReference>
<feature type="region of interest" description="Disordered" evidence="5">
    <location>
        <begin position="346"/>
        <end position="410"/>
    </location>
</feature>
<keyword evidence="9" id="KW-1185">Reference proteome</keyword>
<dbReference type="Pfam" id="PF20518">
    <property type="entry name" value="Apc1_MidN"/>
    <property type="match status" value="1"/>
</dbReference>
<dbReference type="GO" id="GO:0060090">
    <property type="term" value="F:molecular adaptor activity"/>
    <property type="evidence" value="ECO:0007669"/>
    <property type="project" value="TreeGrafter"/>
</dbReference>
<dbReference type="GO" id="GO:0005680">
    <property type="term" value="C:anaphase-promoting complex"/>
    <property type="evidence" value="ECO:0007669"/>
    <property type="project" value="InterPro"/>
</dbReference>
<dbReference type="Pfam" id="PF12859">
    <property type="entry name" value="ANAPC1"/>
    <property type="match status" value="1"/>
</dbReference>
<dbReference type="GeneID" id="63678652"/>
<keyword evidence="4" id="KW-0131">Cell cycle</keyword>
<dbReference type="FunFam" id="1.25.10.10:FF:000531">
    <property type="entry name" value="Negative regulator of mitosis"/>
    <property type="match status" value="1"/>
</dbReference>
<dbReference type="InterPro" id="IPR049255">
    <property type="entry name" value="Apc1_N"/>
</dbReference>
<sequence>MASVTSLGVHEPAGLRFAIAEGLLPPNPSPDLYEWKIFSDENGEDELLSTETCAIWSRGGEVGRCLRFDMEKEPISTALLAYFPTSEDDVQNAGQLSNLSNAAPKSHHKTSPHSKREPPPLAKALVVFLKTQAHVMSFSGGDHVLHMPFEVDSAIAAPCGVIIQRKSKVDTTVPMTLKFPRAPPNSFVSSQILPRSSVATASSTTPAASSQTFSTAALGKPKPLPLRLSSTLETMWDTPLEASSNSGWPRLVCLTDPMSEIGLVVTQPDKSGKDRYPKSSTSKTPFLDPAEEILHIETIRQGSKPLGASQSDGNPRDNLILAVTVNRETSMYSVWRMTYLSGEDQLARRRRAPKTKAGTHSNNNRRRTSVAPGLASGATTPHHPSFRESAGAALPLKRTRKSERLEKGDTAALEKALSIEASRVTEVSRRQSRRVSSLLARADLSASHERPLFTEQPAVPSTGGRRVDSHGMQRGRHSSGYGLGGANLQFNQTLNSLHEADGVLEELRLGGDFEGFHNMGLDDTEFEGLSKEILFTKIHSMSMDTTNLRYSMSNKPATQLCKVFIIVGTPYSVDEQDRNYLLVCIQDAIDKRLQLLTLHVQMRDDAATSTPSAAATSITWGQHRRAQNVADSCMIYDGDQAMIFILSEGDQGHRQLSIQAPWSELTTIAIPPLSLHNRNNYASSETGDSVDSIFQTARAGTFGVSIGKLSRPRGKGVVDVVDDNGQSYQVQIQLEPKSDRVRQILNCLRSVLPASHAEKMVLGWWQVMQWLSTQTSVASKNREWTALVTELCVIFSAALYPGRQTSTSSLTTISGNRRGASSTALGNQAWAKSKAWNWISDVSGLASGSVGGNPQNGGLGASSGPLAEHVRLAEAFMASEAGVQAVGQAGYLPTALSVSETARKKAVWGITMALHLLLEEDKLDIMAAKSGSSASTDLKAIVYQMCLWLNWPAFAAWYAVELPGIIPQHDIGTPPLSIPEPETIPNISDWVRLRLIGAQSYVFPSLRDVFAVLAQHIQKDAIRGDAVWNEITPRTLMFRRFFESTRPADSSARVVEAMHKCGFTLGILDSLPEGMATPFQDAIARCQQRPPSHWTKELYELVGRGDVTTVLKNDSQAALGVSSLLALHRMAPNYSSQDVDDAKEDMAIQAAEEPESEERQVVIQALFRDDKRLIEAQNLLSSSKPRVIRLNPEPQWSEPEYLERQKELVTTIATSTLATSAGRGMLNYGFRFPLLTQKFNVQGFNLTCIVKPNNVAVGVDKAMFTEERVNWAFFHQGVAYGLAISARAKGIDTSWIVFNKPGTDLSHRHAGFLLALGLNGHLKSVAKWVAFKYLTPKHMMTSIGLLLGLAVSHLGTMDSLITRLLSVHVTRMLPRGAAELNLSHQIQTTGIMGIGLLYYNSQHRRMSEIMMSEIEYMEDEDEEDPLRNEGYRLAAAFALGFINLGRGNDRKGLLDMQITEQLLSLSSSTKKVELVNVLDRSAAAATVAIALMYIKSEDPIVARKIDIPDSVLQYDYVRPDILLLRTLAKNLILWSQIEATFDWVRQSLPAEYRGKSLLAHVETLSSLDLPLFAILAGLCFAAALRFAGSGNVRVRDVLVHYLDRFRAIVQDLPATTFDAQMARSGARMCLDVLALSSATVMAGTGDLVVLRRLRALHGGDDAHTTYGSHLAAHLAIGTLFLGSGTTTFGNSNLAVAALLVAFYPIFPKSIQDNGSHLQAFRHFWVLATEPRCLVTKDMATGQPISVPILIYLRPSALSLNRPSASGAPSTAPPSETILRRQTPCLLPPLDDILTIRTDASAQGFWDLEVAFAKDPSLKAAFQADQNLYLRRRPAHQNAFSTTLQALANAPSTSSATSRNLFRALSSQGISDPVEWILRLDLFKGLSRAECALLLGTAGASVDSAANGSSHGGGGGGSGGSGVSGGGGGGGGAVSGSRALSSTIDARLALERGLGATWGRDVLLDLRLLFDWADHRERLRKADGETRGADDKNEGTSVSDNDMLPPWTSKLDGNMDWWMSDRAVDMLKGKVWLIGQDGDEHE</sequence>
<dbReference type="GO" id="GO:0031145">
    <property type="term" value="P:anaphase-promoting complex-dependent catabolic process"/>
    <property type="evidence" value="ECO:0007669"/>
    <property type="project" value="TreeGrafter"/>
</dbReference>
<evidence type="ECO:0000256" key="1">
    <source>
        <dbReference type="ARBA" id="ARBA00010547"/>
    </source>
</evidence>
<evidence type="ECO:0000256" key="4">
    <source>
        <dbReference type="ARBA" id="ARBA00023306"/>
    </source>
</evidence>
<dbReference type="GO" id="GO:0070979">
    <property type="term" value="P:protein K11-linked ubiquitination"/>
    <property type="evidence" value="ECO:0007669"/>
    <property type="project" value="TreeGrafter"/>
</dbReference>
<dbReference type="OrthoDB" id="26401at2759"/>
<comment type="similarity">
    <text evidence="1">Belongs to the APC1 family.</text>
</comment>
<evidence type="ECO:0000313" key="9">
    <source>
        <dbReference type="Proteomes" id="UP000031575"/>
    </source>
</evidence>
<gene>
    <name evidence="8" type="ORF">SPBR_05467</name>
</gene>
<feature type="domain" description="Anaphase-promoting complex subunit 1 N-terminal" evidence="6">
    <location>
        <begin position="29"/>
        <end position="791"/>
    </location>
</feature>
<evidence type="ECO:0000256" key="5">
    <source>
        <dbReference type="SAM" id="MobiDB-lite"/>
    </source>
</evidence>
<feature type="compositionally biased region" description="Basic and acidic residues" evidence="5">
    <location>
        <begin position="1981"/>
        <end position="1993"/>
    </location>
</feature>
<proteinExistence type="inferred from homology"/>
<dbReference type="RefSeq" id="XP_040621873.1">
    <property type="nucleotide sequence ID" value="XM_040763731.1"/>
</dbReference>
<dbReference type="Gene3D" id="1.25.10.10">
    <property type="entry name" value="Leucine-rich Repeat Variant"/>
    <property type="match status" value="2"/>
</dbReference>
<feature type="region of interest" description="Disordered" evidence="5">
    <location>
        <begin position="1981"/>
        <end position="2005"/>
    </location>
</feature>
<dbReference type="GO" id="GO:0007091">
    <property type="term" value="P:metaphase/anaphase transition of mitotic cell cycle"/>
    <property type="evidence" value="ECO:0007669"/>
    <property type="project" value="TreeGrafter"/>
</dbReference>
<dbReference type="GO" id="GO:0051301">
    <property type="term" value="P:cell division"/>
    <property type="evidence" value="ECO:0007669"/>
    <property type="project" value="UniProtKB-KW"/>
</dbReference>
<evidence type="ECO:0000256" key="3">
    <source>
        <dbReference type="ARBA" id="ARBA00022776"/>
    </source>
</evidence>
<evidence type="ECO:0000259" key="6">
    <source>
        <dbReference type="Pfam" id="PF12859"/>
    </source>
</evidence>
<keyword evidence="2" id="KW-0132">Cell division</keyword>
<dbReference type="InterPro" id="IPR024990">
    <property type="entry name" value="Apc1"/>
</dbReference>
<organism evidence="8 9">
    <name type="scientific">Sporothrix brasiliensis 5110</name>
    <dbReference type="NCBI Taxonomy" id="1398154"/>
    <lineage>
        <taxon>Eukaryota</taxon>
        <taxon>Fungi</taxon>
        <taxon>Dikarya</taxon>
        <taxon>Ascomycota</taxon>
        <taxon>Pezizomycotina</taxon>
        <taxon>Sordariomycetes</taxon>
        <taxon>Sordariomycetidae</taxon>
        <taxon>Ophiostomatales</taxon>
        <taxon>Ophiostomataceae</taxon>
        <taxon>Sporothrix</taxon>
    </lineage>
</organism>
<feature type="domain" description="Anaphase-promoting complex subunit 1 middle" evidence="7">
    <location>
        <begin position="984"/>
        <end position="1107"/>
    </location>
</feature>
<evidence type="ECO:0000256" key="2">
    <source>
        <dbReference type="ARBA" id="ARBA00022618"/>
    </source>
</evidence>
<dbReference type="VEuPathDB" id="FungiDB:SPBR_05467"/>
<reference evidence="8 9" key="1">
    <citation type="journal article" date="2014" name="BMC Genomics">
        <title>Comparative genomics of the major fungal agents of human and animal Sporotrichosis: Sporothrix schenckii and Sporothrix brasiliensis.</title>
        <authorList>
            <person name="Teixeira M.M."/>
            <person name="de Almeida L.G."/>
            <person name="Kubitschek-Barreira P."/>
            <person name="Alves F.L."/>
            <person name="Kioshima E.S."/>
            <person name="Abadio A.K."/>
            <person name="Fernandes L."/>
            <person name="Derengowski L.S."/>
            <person name="Ferreira K.S."/>
            <person name="Souza R.C."/>
            <person name="Ruiz J.C."/>
            <person name="de Andrade N.C."/>
            <person name="Paes H.C."/>
            <person name="Nicola A.M."/>
            <person name="Albuquerque P."/>
            <person name="Gerber A.L."/>
            <person name="Martins V.P."/>
            <person name="Peconick L.D."/>
            <person name="Neto A.V."/>
            <person name="Chaucanez C.B."/>
            <person name="Silva P.A."/>
            <person name="Cunha O.L."/>
            <person name="de Oliveira F.F."/>
            <person name="dos Santos T.C."/>
            <person name="Barros A.L."/>
            <person name="Soares M.A."/>
            <person name="de Oliveira L.M."/>
            <person name="Marini M.M."/>
            <person name="Villalobos-Duno H."/>
            <person name="Cunha M.M."/>
            <person name="de Hoog S."/>
            <person name="da Silveira J.F."/>
            <person name="Henrissat B."/>
            <person name="Nino-Vega G.A."/>
            <person name="Cisalpino P.S."/>
            <person name="Mora-Montes H.M."/>
            <person name="Almeida S.R."/>
            <person name="Stajich J.E."/>
            <person name="Lopes-Bezerra L.M."/>
            <person name="Vasconcelos A.T."/>
            <person name="Felipe M.S."/>
        </authorList>
    </citation>
    <scope>NUCLEOTIDE SEQUENCE [LARGE SCALE GENOMIC DNA]</scope>
    <source>
        <strain evidence="8 9">5110</strain>
    </source>
</reference>
<evidence type="ECO:0000313" key="8">
    <source>
        <dbReference type="EMBL" id="KIH93863.1"/>
    </source>
</evidence>
<dbReference type="InterPro" id="IPR046794">
    <property type="entry name" value="Apc1_MidN"/>
</dbReference>
<dbReference type="PANTHER" id="PTHR12827:SF3">
    <property type="entry name" value="ANAPHASE-PROMOTING COMPLEX SUBUNIT 1"/>
    <property type="match status" value="1"/>
</dbReference>
<dbReference type="EMBL" id="AWTV01000004">
    <property type="protein sequence ID" value="KIH93863.1"/>
    <property type="molecule type" value="Genomic_DNA"/>
</dbReference>
<comment type="caution">
    <text evidence="8">The sequence shown here is derived from an EMBL/GenBank/DDBJ whole genome shotgun (WGS) entry which is preliminary data.</text>
</comment>
<dbReference type="InterPro" id="IPR011989">
    <property type="entry name" value="ARM-like"/>
</dbReference>
<feature type="region of interest" description="Disordered" evidence="5">
    <location>
        <begin position="99"/>
        <end position="118"/>
    </location>
</feature>
<dbReference type="PANTHER" id="PTHR12827">
    <property type="entry name" value="MEIOTIC CHECKPOINT REGULATOR TSG24 FAMILY MEMBER"/>
    <property type="match status" value="1"/>
</dbReference>
<feature type="region of interest" description="Disordered" evidence="5">
    <location>
        <begin position="1903"/>
        <end position="1935"/>
    </location>
</feature>
<dbReference type="HOGENOM" id="CLU_000746_0_0_1"/>
<evidence type="ECO:0000259" key="7">
    <source>
        <dbReference type="Pfam" id="PF20518"/>
    </source>
</evidence>
<keyword evidence="3" id="KW-0498">Mitosis</keyword>
<name>A0A0C2FS59_9PEZI</name>
<protein>
    <submittedName>
        <fullName evidence="8">Anaphase-promoting complex subunit 1</fullName>
    </submittedName>
</protein>